<dbReference type="Gene3D" id="2.30.30.240">
    <property type="entry name" value="PRC-barrel domain"/>
    <property type="match status" value="1"/>
</dbReference>
<dbReference type="EMBL" id="CP032509">
    <property type="protein sequence ID" value="AZN71101.1"/>
    <property type="molecule type" value="Genomic_DNA"/>
</dbReference>
<name>A0A3Q8XN19_9HYPH</name>
<accession>A0A3Q8XN19</accession>
<dbReference type="KEGG" id="abaw:D5400_07245"/>
<proteinExistence type="predicted"/>
<evidence type="ECO:0000313" key="3">
    <source>
        <dbReference type="Proteomes" id="UP000268192"/>
    </source>
</evidence>
<dbReference type="OrthoDB" id="7876889at2"/>
<protein>
    <submittedName>
        <fullName evidence="2">PRC-barrel domain containing protein</fullName>
    </submittedName>
</protein>
<reference evidence="2 3" key="1">
    <citation type="submission" date="2018-09" db="EMBL/GenBank/DDBJ databases">
        <title>Marinorhizobium profundi gen. nov., sp. nov., isolated from a deep-sea sediment sample from the New Britain Trench and proposal of Marinorhizobiaceae fam. nov. in the order Rhizobiales of the class Alphaproteobacteria.</title>
        <authorList>
            <person name="Cao J."/>
        </authorList>
    </citation>
    <scope>NUCLEOTIDE SEQUENCE [LARGE SCALE GENOMIC DNA]</scope>
    <source>
        <strain evidence="2 3">WS11</strain>
    </source>
</reference>
<dbReference type="Pfam" id="PF05239">
    <property type="entry name" value="PRC"/>
    <property type="match status" value="1"/>
</dbReference>
<evidence type="ECO:0000259" key="1">
    <source>
        <dbReference type="Pfam" id="PF05239"/>
    </source>
</evidence>
<dbReference type="InterPro" id="IPR027275">
    <property type="entry name" value="PRC-brl_dom"/>
</dbReference>
<keyword evidence="3" id="KW-1185">Reference proteome</keyword>
<dbReference type="Proteomes" id="UP000268192">
    <property type="component" value="Chromosome"/>
</dbReference>
<gene>
    <name evidence="2" type="ORF">D5400_07245</name>
</gene>
<feature type="domain" description="PRC-barrel" evidence="1">
    <location>
        <begin position="16"/>
        <end position="66"/>
    </location>
</feature>
<dbReference type="AlphaFoldDB" id="A0A3Q8XN19"/>
<dbReference type="SUPFAM" id="SSF50346">
    <property type="entry name" value="PRC-barrel domain"/>
    <property type="match status" value="1"/>
</dbReference>
<organism evidence="2 3">
    <name type="scientific">Georhizobium profundi</name>
    <dbReference type="NCBI Taxonomy" id="2341112"/>
    <lineage>
        <taxon>Bacteria</taxon>
        <taxon>Pseudomonadati</taxon>
        <taxon>Pseudomonadota</taxon>
        <taxon>Alphaproteobacteria</taxon>
        <taxon>Hyphomicrobiales</taxon>
        <taxon>Rhizobiaceae</taxon>
        <taxon>Georhizobium</taxon>
    </lineage>
</organism>
<dbReference type="RefSeq" id="WP_126009034.1">
    <property type="nucleotide sequence ID" value="NZ_CP032509.1"/>
</dbReference>
<dbReference type="InterPro" id="IPR011033">
    <property type="entry name" value="PRC_barrel-like_sf"/>
</dbReference>
<sequence>MDHSKHARLSDIEITERNLKGSTVYGANDEKVGSVAHMHGVGKTARVVIDVGGFLGFGAKSVAVAASELDIMRDEGGTVHAVTAWTKDQLKDMPEHTDS</sequence>
<evidence type="ECO:0000313" key="2">
    <source>
        <dbReference type="EMBL" id="AZN71101.1"/>
    </source>
</evidence>